<feature type="compositionally biased region" description="Low complexity" evidence="1">
    <location>
        <begin position="51"/>
        <end position="63"/>
    </location>
</feature>
<gene>
    <name evidence="2" type="ORF">COLO4_06866</name>
</gene>
<dbReference type="AlphaFoldDB" id="A0A1R3KLQ1"/>
<comment type="caution">
    <text evidence="2">The sequence shown here is derived from an EMBL/GenBank/DDBJ whole genome shotgun (WGS) entry which is preliminary data.</text>
</comment>
<accession>A0A1R3KLQ1</accession>
<evidence type="ECO:0000256" key="1">
    <source>
        <dbReference type="SAM" id="MobiDB-lite"/>
    </source>
</evidence>
<protein>
    <submittedName>
        <fullName evidence="2">Uncharacterized protein</fullName>
    </submittedName>
</protein>
<feature type="region of interest" description="Disordered" evidence="1">
    <location>
        <begin position="1"/>
        <end position="32"/>
    </location>
</feature>
<reference evidence="3" key="1">
    <citation type="submission" date="2013-09" db="EMBL/GenBank/DDBJ databases">
        <title>Corchorus olitorius genome sequencing.</title>
        <authorList>
            <person name="Alam M."/>
            <person name="Haque M.S."/>
            <person name="Islam M.S."/>
            <person name="Emdad E.M."/>
            <person name="Islam M.M."/>
            <person name="Ahmed B."/>
            <person name="Halim A."/>
            <person name="Hossen Q.M.M."/>
            <person name="Hossain M.Z."/>
            <person name="Ahmed R."/>
            <person name="Khan M.M."/>
            <person name="Islam R."/>
            <person name="Rashid M.M."/>
            <person name="Khan S.A."/>
            <person name="Rahman M.S."/>
            <person name="Alam M."/>
            <person name="Yahiya A.S."/>
            <person name="Khan M.S."/>
            <person name="Azam M.S."/>
            <person name="Haque T."/>
            <person name="Lashkar M.Z.H."/>
            <person name="Akhand A.I."/>
            <person name="Morshed G."/>
            <person name="Roy S."/>
            <person name="Uddin K.S."/>
            <person name="Rabeya T."/>
            <person name="Hossain A.S."/>
            <person name="Chowdhury A."/>
            <person name="Snigdha A.R."/>
            <person name="Mortoza M.S."/>
            <person name="Matin S.A."/>
            <person name="Hoque S.M.E."/>
            <person name="Islam M.K."/>
            <person name="Roy D.K."/>
            <person name="Haider R."/>
            <person name="Moosa M.M."/>
            <person name="Elias S.M."/>
            <person name="Hasan A.M."/>
            <person name="Jahan S."/>
            <person name="Shafiuddin M."/>
            <person name="Mahmood N."/>
            <person name="Shommy N.S."/>
        </authorList>
    </citation>
    <scope>NUCLEOTIDE SEQUENCE [LARGE SCALE GENOMIC DNA]</scope>
    <source>
        <strain evidence="3">cv. O-4</strain>
    </source>
</reference>
<dbReference type="EMBL" id="AWUE01012955">
    <property type="protein sequence ID" value="OMP08001.1"/>
    <property type="molecule type" value="Genomic_DNA"/>
</dbReference>
<name>A0A1R3KLQ1_9ROSI</name>
<feature type="compositionally biased region" description="Polar residues" evidence="1">
    <location>
        <begin position="22"/>
        <end position="32"/>
    </location>
</feature>
<evidence type="ECO:0000313" key="3">
    <source>
        <dbReference type="Proteomes" id="UP000187203"/>
    </source>
</evidence>
<evidence type="ECO:0000313" key="2">
    <source>
        <dbReference type="EMBL" id="OMP08001.1"/>
    </source>
</evidence>
<feature type="region of interest" description="Disordered" evidence="1">
    <location>
        <begin position="51"/>
        <end position="73"/>
    </location>
</feature>
<dbReference type="Proteomes" id="UP000187203">
    <property type="component" value="Unassembled WGS sequence"/>
</dbReference>
<proteinExistence type="predicted"/>
<organism evidence="2 3">
    <name type="scientific">Corchorus olitorius</name>
    <dbReference type="NCBI Taxonomy" id="93759"/>
    <lineage>
        <taxon>Eukaryota</taxon>
        <taxon>Viridiplantae</taxon>
        <taxon>Streptophyta</taxon>
        <taxon>Embryophyta</taxon>
        <taxon>Tracheophyta</taxon>
        <taxon>Spermatophyta</taxon>
        <taxon>Magnoliopsida</taxon>
        <taxon>eudicotyledons</taxon>
        <taxon>Gunneridae</taxon>
        <taxon>Pentapetalae</taxon>
        <taxon>rosids</taxon>
        <taxon>malvids</taxon>
        <taxon>Malvales</taxon>
        <taxon>Malvaceae</taxon>
        <taxon>Grewioideae</taxon>
        <taxon>Apeibeae</taxon>
        <taxon>Corchorus</taxon>
    </lineage>
</organism>
<feature type="compositionally biased region" description="Polar residues" evidence="1">
    <location>
        <begin position="1"/>
        <end position="14"/>
    </location>
</feature>
<sequence>MSSICQQSNSTTSKLKAIQDASKGSNAGRQFTTKSIRKELAVQLFDNQIRAGASSASPSSSQSLCKRDIAHAR</sequence>
<keyword evidence="3" id="KW-1185">Reference proteome</keyword>